<keyword evidence="3" id="KW-1185">Reference proteome</keyword>
<feature type="transmembrane region" description="Helical" evidence="1">
    <location>
        <begin position="231"/>
        <end position="252"/>
    </location>
</feature>
<comment type="caution">
    <text evidence="2">The sequence shown here is derived from an EMBL/GenBank/DDBJ whole genome shotgun (WGS) entry which is preliminary data.</text>
</comment>
<dbReference type="AlphaFoldDB" id="A0A167C2Y9"/>
<sequence>MFHVFTGQKRGKSMKQERKKIIIDEIEHWRQSRLLPDQYCDFLSNLYQEPKNMKSHSLTLATLRNGNSKPWFLAFGIISFICFIGFYFSSFSLSLQIATLVIMVVVCYLFAGIYNNRSRMISLILAGAGSLLMLVLGVWIIALHSMYEELWSMVLVTSCGLIWLLIGYILRIGILHYCGIGGWLLLYAVVFVRQLPAISWGELQALWIPLVLLFIGLSGLLHKYKKMLSQVYFSVGLSIWFMPEIDLILLRHQMPSDIVLLCVFKLAVALFLLFIFRKKWIVWVSS</sequence>
<accession>A0A167C2Y9</accession>
<evidence type="ECO:0000256" key="1">
    <source>
        <dbReference type="SAM" id="Phobius"/>
    </source>
</evidence>
<proteinExistence type="predicted"/>
<feature type="transmembrane region" description="Helical" evidence="1">
    <location>
        <begin position="150"/>
        <end position="169"/>
    </location>
</feature>
<feature type="transmembrane region" description="Helical" evidence="1">
    <location>
        <begin position="95"/>
        <end position="114"/>
    </location>
</feature>
<feature type="transmembrane region" description="Helical" evidence="1">
    <location>
        <begin position="258"/>
        <end position="276"/>
    </location>
</feature>
<protein>
    <recommendedName>
        <fullName evidence="4">DUF2157 domain-containing protein</fullName>
    </recommendedName>
</protein>
<feature type="transmembrane region" description="Helical" evidence="1">
    <location>
        <begin position="121"/>
        <end position="144"/>
    </location>
</feature>
<feature type="transmembrane region" description="Helical" evidence="1">
    <location>
        <begin position="71"/>
        <end position="89"/>
    </location>
</feature>
<gene>
    <name evidence="2" type="ORF">PNBC_14825</name>
</gene>
<dbReference type="EMBL" id="LSFN01000032">
    <property type="protein sequence ID" value="OAB72716.1"/>
    <property type="molecule type" value="Genomic_DNA"/>
</dbReference>
<reference evidence="2 3" key="1">
    <citation type="submission" date="2016-02" db="EMBL/GenBank/DDBJ databases">
        <title>Paenibacillus sp. LPB0068, isolated from Crassostrea gigas.</title>
        <authorList>
            <person name="Shin S.-K."/>
            <person name="Yi H."/>
        </authorList>
    </citation>
    <scope>NUCLEOTIDE SEQUENCE [LARGE SCALE GENOMIC DNA]</scope>
    <source>
        <strain evidence="2 3">LPB0068</strain>
    </source>
</reference>
<dbReference type="STRING" id="1763538.LPB68_05425"/>
<organism evidence="2 3">
    <name type="scientific">Paenibacillus crassostreae</name>
    <dbReference type="NCBI Taxonomy" id="1763538"/>
    <lineage>
        <taxon>Bacteria</taxon>
        <taxon>Bacillati</taxon>
        <taxon>Bacillota</taxon>
        <taxon>Bacilli</taxon>
        <taxon>Bacillales</taxon>
        <taxon>Paenibacillaceae</taxon>
        <taxon>Paenibacillus</taxon>
    </lineage>
</organism>
<dbReference type="Proteomes" id="UP000077134">
    <property type="component" value="Unassembled WGS sequence"/>
</dbReference>
<evidence type="ECO:0000313" key="2">
    <source>
        <dbReference type="EMBL" id="OAB72716.1"/>
    </source>
</evidence>
<feature type="transmembrane region" description="Helical" evidence="1">
    <location>
        <begin position="174"/>
        <end position="192"/>
    </location>
</feature>
<keyword evidence="1" id="KW-0472">Membrane</keyword>
<keyword evidence="1" id="KW-1133">Transmembrane helix</keyword>
<evidence type="ECO:0008006" key="4">
    <source>
        <dbReference type="Google" id="ProtNLM"/>
    </source>
</evidence>
<name>A0A167C2Y9_9BACL</name>
<feature type="transmembrane region" description="Helical" evidence="1">
    <location>
        <begin position="204"/>
        <end position="224"/>
    </location>
</feature>
<keyword evidence="1" id="KW-0812">Transmembrane</keyword>
<evidence type="ECO:0000313" key="3">
    <source>
        <dbReference type="Proteomes" id="UP000077134"/>
    </source>
</evidence>